<evidence type="ECO:0000313" key="2">
    <source>
        <dbReference type="EMBL" id="RBO80131.1"/>
    </source>
</evidence>
<reference evidence="2 3" key="1">
    <citation type="submission" date="2018-06" db="EMBL/GenBank/DDBJ databases">
        <title>Genomic Encyclopedia of Type Strains, Phase IV (KMG-IV): sequencing the most valuable type-strain genomes for metagenomic binning, comparative biology and taxonomic classification.</title>
        <authorList>
            <person name="Goeker M."/>
        </authorList>
    </citation>
    <scope>NUCLEOTIDE SEQUENCE [LARGE SCALE GENOMIC DNA]</scope>
    <source>
        <strain evidence="2 3">DSM 44599</strain>
    </source>
</reference>
<keyword evidence="1" id="KW-0732">Signal</keyword>
<name>A0A366CXD4_9NOCA</name>
<proteinExistence type="predicted"/>
<organism evidence="2 3">
    <name type="scientific">Nocardia puris</name>
    <dbReference type="NCBI Taxonomy" id="208602"/>
    <lineage>
        <taxon>Bacteria</taxon>
        <taxon>Bacillati</taxon>
        <taxon>Actinomycetota</taxon>
        <taxon>Actinomycetes</taxon>
        <taxon>Mycobacteriales</taxon>
        <taxon>Nocardiaceae</taxon>
        <taxon>Nocardia</taxon>
    </lineage>
</organism>
<dbReference type="STRING" id="1210090.GCA_001613185_06497"/>
<evidence type="ECO:0000313" key="3">
    <source>
        <dbReference type="Proteomes" id="UP000252586"/>
    </source>
</evidence>
<dbReference type="EMBL" id="QNRE01000027">
    <property type="protein sequence ID" value="RBO80131.1"/>
    <property type="molecule type" value="Genomic_DNA"/>
</dbReference>
<dbReference type="Proteomes" id="UP000252586">
    <property type="component" value="Unassembled WGS sequence"/>
</dbReference>
<gene>
    <name evidence="2" type="ORF">DFR74_12720</name>
</gene>
<feature type="chain" id="PRO_5016958268" evidence="1">
    <location>
        <begin position="27"/>
        <end position="149"/>
    </location>
</feature>
<dbReference type="RefSeq" id="WP_067514083.1">
    <property type="nucleotide sequence ID" value="NZ_CP107943.1"/>
</dbReference>
<dbReference type="OrthoDB" id="4556617at2"/>
<dbReference type="AlphaFoldDB" id="A0A366CXD4"/>
<feature type="signal peptide" evidence="1">
    <location>
        <begin position="1"/>
        <end position="26"/>
    </location>
</feature>
<accession>A0A366CXD4</accession>
<sequence length="149" mass="15156">MTTKIKTGFTLGLPAALAVVALTATAAPAAANGGEFQTAYSLTQGLCIAQVDASVAGDAYPEAAAFTVSTTMWGVGTCSLPVTLNWRNTETGETGSVTRTANGPGYWMNDGRGALFSPGVGTFTGTVTIGQAHIPEPGTLEFTVSEYQG</sequence>
<comment type="caution">
    <text evidence="2">The sequence shown here is derived from an EMBL/GenBank/DDBJ whole genome shotgun (WGS) entry which is preliminary data.</text>
</comment>
<protein>
    <submittedName>
        <fullName evidence="2">Uncharacterized protein</fullName>
    </submittedName>
</protein>
<evidence type="ECO:0000256" key="1">
    <source>
        <dbReference type="SAM" id="SignalP"/>
    </source>
</evidence>
<keyword evidence="3" id="KW-1185">Reference proteome</keyword>